<feature type="domain" description="F-box" evidence="1">
    <location>
        <begin position="32"/>
        <end position="66"/>
    </location>
</feature>
<evidence type="ECO:0000259" key="2">
    <source>
        <dbReference type="Pfam" id="PF03478"/>
    </source>
</evidence>
<dbReference type="OrthoDB" id="1863935at2759"/>
<evidence type="ECO:0000313" key="4">
    <source>
        <dbReference type="Proteomes" id="UP000283530"/>
    </source>
</evidence>
<proteinExistence type="predicted"/>
<evidence type="ECO:0000259" key="1">
    <source>
        <dbReference type="Pfam" id="PF00646"/>
    </source>
</evidence>
<sequence length="414" mass="47156">MDEKEITFVKKMALTIDISHEKTSGALKNGRWSDLPMDILMLVTQLLNLADHVRISITCKSWQRTAPSFLSSKSPALLFIENQSSNFFDPLSKKICVTYIPELLDATFHYSKDGWLLLSQNNNQFQFFFFNPFTNEKINLPKTNQSSLINCGGSGKLEAVVASFSAPPTSQDCMVLVILAMTSHHPNRLPYTVHICSHGNSNLEWSRFSRRRDVDIFEDPLGLQPTYYKNTLYFGGAFYHLNKSGTLAITGFFKNSTAKSIDLVKKPTGLCPLSKHDDCYLVESQGEILSIFCQGNQTQVFRLDRSALFRSQPVEKWIKVRSLGDNILFLGQLTSLSTVVRGKGGKIFFSAFQRGCNDPVFYSFQTKEFNREFSSREEHAKQIWVDPNFVFKARREEKSFNFAWLFGKAKLTIN</sequence>
<keyword evidence="4" id="KW-1185">Reference proteome</keyword>
<dbReference type="CDD" id="cd09917">
    <property type="entry name" value="F-box_SF"/>
    <property type="match status" value="1"/>
</dbReference>
<dbReference type="Gene3D" id="1.20.1280.50">
    <property type="match status" value="1"/>
</dbReference>
<dbReference type="InterPro" id="IPR001810">
    <property type="entry name" value="F-box_dom"/>
</dbReference>
<reference evidence="3 4" key="1">
    <citation type="journal article" date="2019" name="Nat. Plants">
        <title>Stout camphor tree genome fills gaps in understanding of flowering plant genome evolution.</title>
        <authorList>
            <person name="Chaw S.M."/>
            <person name="Liu Y.C."/>
            <person name="Wu Y.W."/>
            <person name="Wang H.Y."/>
            <person name="Lin C.I."/>
            <person name="Wu C.S."/>
            <person name="Ke H.M."/>
            <person name="Chang L.Y."/>
            <person name="Hsu C.Y."/>
            <person name="Yang H.T."/>
            <person name="Sudianto E."/>
            <person name="Hsu M.H."/>
            <person name="Wu K.P."/>
            <person name="Wang L.N."/>
            <person name="Leebens-Mack J.H."/>
            <person name="Tsai I.J."/>
        </authorList>
    </citation>
    <scope>NUCLEOTIDE SEQUENCE [LARGE SCALE GENOMIC DNA]</scope>
    <source>
        <strain evidence="4">cv. Chaw 1501</strain>
        <tissue evidence="3">Young leaves</tissue>
    </source>
</reference>
<gene>
    <name evidence="3" type="ORF">CKAN_00472300</name>
</gene>
<dbReference type="AlphaFoldDB" id="A0A3S3M381"/>
<dbReference type="Pfam" id="PF03478">
    <property type="entry name" value="Beta-prop_KIB1-4"/>
    <property type="match status" value="1"/>
</dbReference>
<dbReference type="Proteomes" id="UP000283530">
    <property type="component" value="Unassembled WGS sequence"/>
</dbReference>
<name>A0A3S3M381_9MAGN</name>
<dbReference type="SUPFAM" id="SSF81383">
    <property type="entry name" value="F-box domain"/>
    <property type="match status" value="1"/>
</dbReference>
<comment type="caution">
    <text evidence="3">The sequence shown here is derived from an EMBL/GenBank/DDBJ whole genome shotgun (WGS) entry which is preliminary data.</text>
</comment>
<feature type="domain" description="KIB1-4 beta-propeller" evidence="2">
    <location>
        <begin position="87"/>
        <end position="351"/>
    </location>
</feature>
<dbReference type="EMBL" id="QPKB01000002">
    <property type="protein sequence ID" value="RWR76287.1"/>
    <property type="molecule type" value="Genomic_DNA"/>
</dbReference>
<organism evidence="3 4">
    <name type="scientific">Cinnamomum micranthum f. kanehirae</name>
    <dbReference type="NCBI Taxonomy" id="337451"/>
    <lineage>
        <taxon>Eukaryota</taxon>
        <taxon>Viridiplantae</taxon>
        <taxon>Streptophyta</taxon>
        <taxon>Embryophyta</taxon>
        <taxon>Tracheophyta</taxon>
        <taxon>Spermatophyta</taxon>
        <taxon>Magnoliopsida</taxon>
        <taxon>Magnoliidae</taxon>
        <taxon>Laurales</taxon>
        <taxon>Lauraceae</taxon>
        <taxon>Cinnamomum</taxon>
    </lineage>
</organism>
<dbReference type="Pfam" id="PF00646">
    <property type="entry name" value="F-box"/>
    <property type="match status" value="1"/>
</dbReference>
<protein>
    <submittedName>
        <fullName evidence="3">F-box/kelch-repeat-like protein</fullName>
    </submittedName>
</protein>
<dbReference type="InterPro" id="IPR036047">
    <property type="entry name" value="F-box-like_dom_sf"/>
</dbReference>
<dbReference type="InterPro" id="IPR005174">
    <property type="entry name" value="KIB1-4_b-propeller"/>
</dbReference>
<dbReference type="PANTHER" id="PTHR33127:SF5">
    <property type="entry name" value="TRANSMEMBRANE PROTEIN"/>
    <property type="match status" value="1"/>
</dbReference>
<dbReference type="PANTHER" id="PTHR33127">
    <property type="entry name" value="TRANSMEMBRANE PROTEIN"/>
    <property type="match status" value="1"/>
</dbReference>
<accession>A0A3S3M381</accession>
<evidence type="ECO:0000313" key="3">
    <source>
        <dbReference type="EMBL" id="RWR76287.1"/>
    </source>
</evidence>